<keyword evidence="4" id="KW-0408">Iron</keyword>
<dbReference type="PROSITE" id="PS51918">
    <property type="entry name" value="RADICAL_SAM"/>
    <property type="match status" value="1"/>
</dbReference>
<dbReference type="GO" id="GO:0003824">
    <property type="term" value="F:catalytic activity"/>
    <property type="evidence" value="ECO:0007669"/>
    <property type="project" value="InterPro"/>
</dbReference>
<dbReference type="SFLD" id="SFLDS00029">
    <property type="entry name" value="Radical_SAM"/>
    <property type="match status" value="1"/>
</dbReference>
<evidence type="ECO:0000256" key="4">
    <source>
        <dbReference type="ARBA" id="ARBA00023004"/>
    </source>
</evidence>
<dbReference type="SFLD" id="SFLDG01082">
    <property type="entry name" value="B12-binding_domain_containing"/>
    <property type="match status" value="1"/>
</dbReference>
<dbReference type="InterPro" id="IPR023404">
    <property type="entry name" value="rSAM_horseshoe"/>
</dbReference>
<dbReference type="SUPFAM" id="SSF48452">
    <property type="entry name" value="TPR-like"/>
    <property type="match status" value="1"/>
</dbReference>
<dbReference type="InterPro" id="IPR011990">
    <property type="entry name" value="TPR-like_helical_dom_sf"/>
</dbReference>
<dbReference type="InterPro" id="IPR036724">
    <property type="entry name" value="Cobalamin-bd_sf"/>
</dbReference>
<keyword evidence="2" id="KW-0949">S-adenosyl-L-methionine</keyword>
<evidence type="ECO:0000256" key="6">
    <source>
        <dbReference type="PROSITE-ProRule" id="PRU00339"/>
    </source>
</evidence>
<feature type="domain" description="B12-binding" evidence="7">
    <location>
        <begin position="9"/>
        <end position="142"/>
    </location>
</feature>
<dbReference type="SFLD" id="SFLDG01123">
    <property type="entry name" value="methyltransferase_(Class_B)"/>
    <property type="match status" value="1"/>
</dbReference>
<protein>
    <submittedName>
        <fullName evidence="9">Radical SAM domain protein</fullName>
    </submittedName>
</protein>
<dbReference type="eggNOG" id="COG0457">
    <property type="taxonomic scope" value="Bacteria"/>
</dbReference>
<evidence type="ECO:0000259" key="7">
    <source>
        <dbReference type="PROSITE" id="PS51332"/>
    </source>
</evidence>
<gene>
    <name evidence="9" type="ordered locus">Glov_3057</name>
</gene>
<evidence type="ECO:0000313" key="9">
    <source>
        <dbReference type="EMBL" id="ACD96763.1"/>
    </source>
</evidence>
<dbReference type="KEGG" id="glo:Glov_3057"/>
<dbReference type="InterPro" id="IPR034466">
    <property type="entry name" value="Methyltransferase_Class_B"/>
</dbReference>
<dbReference type="Pfam" id="PF04055">
    <property type="entry name" value="Radical_SAM"/>
    <property type="match status" value="1"/>
</dbReference>
<keyword evidence="3" id="KW-0479">Metal-binding</keyword>
<evidence type="ECO:0000256" key="2">
    <source>
        <dbReference type="ARBA" id="ARBA00022691"/>
    </source>
</evidence>
<keyword evidence="5" id="KW-0411">Iron-sulfur</keyword>
<sequence>MHTLLAYITASSRNHRPGDFETLLPIGLCSLYALLRSRGMPATLANLCGMNDRAIIDLLLQQRPSVVGLSHWTHNRHATLQLAGLVRQTLPDTIILLGGGHATHQAELILKHHPEVDLVAVGEAEQTLLELLEALDNGSPLTAVPGLVMRDNGTIRRTGQRPPWPDLDHLPFPFLWLHEAINVDQPLQAEFISSSRGCPAACSFCASPAFWGRRVRYRSAHSVAEEMLYLRDHYGLLYLSLRDDTFTADRRRTVELCRELIERRVNIFWNCQSRVEAIDCETLAWMRRAGCECVQLGVESGSSAMLKLLGKRITPEQVVEAADLIRQSGMQLSVYLITGIPEESDADRQQTINLIKRIQPDDLQVAPLAYYPGTALFETAVAVEKVAETLFESSRDEAVLATPNGRQQVKRLLARTAQYRNNCSMQQLLAIQRDAGYSAVTAMQAGDRYAADGDPHQAEQQYCQITQNEPDHPWGWLLLAELYEQYGQLKNAAHCYQQLLKLVPRHRPAADALRRLDH</sequence>
<dbReference type="PROSITE" id="PS50005">
    <property type="entry name" value="TPR"/>
    <property type="match status" value="1"/>
</dbReference>
<dbReference type="InterPro" id="IPR007197">
    <property type="entry name" value="rSAM"/>
</dbReference>
<dbReference type="Gene3D" id="3.80.30.20">
    <property type="entry name" value="tm_1862 like domain"/>
    <property type="match status" value="1"/>
</dbReference>
<dbReference type="SUPFAM" id="SSF52242">
    <property type="entry name" value="Cobalamin (vitamin B12)-binding domain"/>
    <property type="match status" value="1"/>
</dbReference>
<keyword evidence="10" id="KW-1185">Reference proteome</keyword>
<evidence type="ECO:0000313" key="10">
    <source>
        <dbReference type="Proteomes" id="UP000002420"/>
    </source>
</evidence>
<dbReference type="OrthoDB" id="9762608at2"/>
<dbReference type="SUPFAM" id="SSF102114">
    <property type="entry name" value="Radical SAM enzymes"/>
    <property type="match status" value="1"/>
</dbReference>
<dbReference type="GO" id="GO:0046872">
    <property type="term" value="F:metal ion binding"/>
    <property type="evidence" value="ECO:0007669"/>
    <property type="project" value="UniProtKB-KW"/>
</dbReference>
<keyword evidence="6" id="KW-0802">TPR repeat</keyword>
<dbReference type="PANTHER" id="PTHR43409:SF16">
    <property type="entry name" value="SLR0320 PROTEIN"/>
    <property type="match status" value="1"/>
</dbReference>
<dbReference type="InterPro" id="IPR051198">
    <property type="entry name" value="BchE-like"/>
</dbReference>
<dbReference type="SMART" id="SM00729">
    <property type="entry name" value="Elp3"/>
    <property type="match status" value="1"/>
</dbReference>
<organism evidence="9 10">
    <name type="scientific">Trichlorobacter lovleyi (strain ATCC BAA-1151 / DSM 17278 / SZ)</name>
    <name type="common">Geobacter lovleyi</name>
    <dbReference type="NCBI Taxonomy" id="398767"/>
    <lineage>
        <taxon>Bacteria</taxon>
        <taxon>Pseudomonadati</taxon>
        <taxon>Thermodesulfobacteriota</taxon>
        <taxon>Desulfuromonadia</taxon>
        <taxon>Geobacterales</taxon>
        <taxon>Geobacteraceae</taxon>
        <taxon>Trichlorobacter</taxon>
    </lineage>
</organism>
<dbReference type="Gene3D" id="3.40.50.280">
    <property type="entry name" value="Cobalamin-binding domain"/>
    <property type="match status" value="1"/>
</dbReference>
<dbReference type="Pfam" id="PF14559">
    <property type="entry name" value="TPR_19"/>
    <property type="match status" value="1"/>
</dbReference>
<dbReference type="InterPro" id="IPR006638">
    <property type="entry name" value="Elp3/MiaA/NifB-like_rSAM"/>
</dbReference>
<evidence type="ECO:0000259" key="8">
    <source>
        <dbReference type="PROSITE" id="PS51918"/>
    </source>
</evidence>
<dbReference type="EMBL" id="CP001089">
    <property type="protein sequence ID" value="ACD96763.1"/>
    <property type="molecule type" value="Genomic_DNA"/>
</dbReference>
<dbReference type="HOGENOM" id="CLU_483774_0_0_7"/>
<evidence type="ECO:0000256" key="3">
    <source>
        <dbReference type="ARBA" id="ARBA00022723"/>
    </source>
</evidence>
<evidence type="ECO:0000256" key="5">
    <source>
        <dbReference type="ARBA" id="ARBA00023014"/>
    </source>
</evidence>
<dbReference type="Gene3D" id="1.25.40.10">
    <property type="entry name" value="Tetratricopeptide repeat domain"/>
    <property type="match status" value="1"/>
</dbReference>
<dbReference type="Proteomes" id="UP000002420">
    <property type="component" value="Chromosome"/>
</dbReference>
<comment type="cofactor">
    <cofactor evidence="1">
        <name>[4Fe-4S] cluster</name>
        <dbReference type="ChEBI" id="CHEBI:49883"/>
    </cofactor>
</comment>
<dbReference type="CDD" id="cd02068">
    <property type="entry name" value="radical_SAM_B12_BD"/>
    <property type="match status" value="1"/>
</dbReference>
<dbReference type="GO" id="GO:0031419">
    <property type="term" value="F:cobalamin binding"/>
    <property type="evidence" value="ECO:0007669"/>
    <property type="project" value="InterPro"/>
</dbReference>
<proteinExistence type="predicted"/>
<evidence type="ECO:0000256" key="1">
    <source>
        <dbReference type="ARBA" id="ARBA00001966"/>
    </source>
</evidence>
<dbReference type="GO" id="GO:0005829">
    <property type="term" value="C:cytosol"/>
    <property type="evidence" value="ECO:0007669"/>
    <property type="project" value="TreeGrafter"/>
</dbReference>
<dbReference type="SMART" id="SM00028">
    <property type="entry name" value="TPR"/>
    <property type="match status" value="1"/>
</dbReference>
<dbReference type="GO" id="GO:0051539">
    <property type="term" value="F:4 iron, 4 sulfur cluster binding"/>
    <property type="evidence" value="ECO:0007669"/>
    <property type="project" value="UniProtKB-KW"/>
</dbReference>
<dbReference type="InterPro" id="IPR019734">
    <property type="entry name" value="TPR_rpt"/>
</dbReference>
<feature type="repeat" description="TPR" evidence="6">
    <location>
        <begin position="473"/>
        <end position="506"/>
    </location>
</feature>
<reference evidence="9 10" key="1">
    <citation type="submission" date="2008-05" db="EMBL/GenBank/DDBJ databases">
        <title>Complete sequence of chromosome of Geobacter lovleyi SZ.</title>
        <authorList>
            <consortium name="US DOE Joint Genome Institute"/>
            <person name="Lucas S."/>
            <person name="Copeland A."/>
            <person name="Lapidus A."/>
            <person name="Glavina del Rio T."/>
            <person name="Dalin E."/>
            <person name="Tice H."/>
            <person name="Bruce D."/>
            <person name="Goodwin L."/>
            <person name="Pitluck S."/>
            <person name="Chertkov O."/>
            <person name="Meincke L."/>
            <person name="Brettin T."/>
            <person name="Detter J.C."/>
            <person name="Han C."/>
            <person name="Tapia R."/>
            <person name="Kuske C.R."/>
            <person name="Schmutz J."/>
            <person name="Larimer F."/>
            <person name="Land M."/>
            <person name="Hauser L."/>
            <person name="Kyrpides N."/>
            <person name="Mikhailova N."/>
            <person name="Sung Y."/>
            <person name="Fletcher K.E."/>
            <person name="Ritalahti K.M."/>
            <person name="Loeffler F.E."/>
            <person name="Richardson P."/>
        </authorList>
    </citation>
    <scope>NUCLEOTIDE SEQUENCE [LARGE SCALE GENOMIC DNA]</scope>
    <source>
        <strain evidence="10">ATCC BAA-1151 / DSM 17278 / SZ</strain>
    </source>
</reference>
<accession>B3E950</accession>
<dbReference type="InterPro" id="IPR058240">
    <property type="entry name" value="rSAM_sf"/>
</dbReference>
<dbReference type="RefSeq" id="WP_012471088.1">
    <property type="nucleotide sequence ID" value="NC_010814.1"/>
</dbReference>
<dbReference type="Pfam" id="PF02310">
    <property type="entry name" value="B12-binding"/>
    <property type="match status" value="1"/>
</dbReference>
<dbReference type="STRING" id="398767.Glov_3057"/>
<dbReference type="InterPro" id="IPR006158">
    <property type="entry name" value="Cobalamin-bd"/>
</dbReference>
<dbReference type="CDD" id="cd01335">
    <property type="entry name" value="Radical_SAM"/>
    <property type="match status" value="1"/>
</dbReference>
<name>B3E950_TRIL1</name>
<dbReference type="PROSITE" id="PS51332">
    <property type="entry name" value="B12_BINDING"/>
    <property type="match status" value="1"/>
</dbReference>
<dbReference type="AlphaFoldDB" id="B3E950"/>
<dbReference type="eggNOG" id="COG1032">
    <property type="taxonomic scope" value="Bacteria"/>
</dbReference>
<dbReference type="PANTHER" id="PTHR43409">
    <property type="entry name" value="ANAEROBIC MAGNESIUM-PROTOPORPHYRIN IX MONOMETHYL ESTER CYCLASE-RELATED"/>
    <property type="match status" value="1"/>
</dbReference>
<feature type="domain" description="Radical SAM core" evidence="8">
    <location>
        <begin position="184"/>
        <end position="420"/>
    </location>
</feature>